<evidence type="ECO:0000256" key="9">
    <source>
        <dbReference type="ARBA" id="ARBA00022967"/>
    </source>
</evidence>
<dbReference type="NCBIfam" id="NF005141">
    <property type="entry name" value="PRK06590.1"/>
    <property type="match status" value="1"/>
</dbReference>
<comment type="catalytic activity">
    <reaction evidence="16 17">
        <text>a ubiquinone + NADH + 5 H(+)(in) = a ubiquinol + NAD(+) + 4 H(+)(out)</text>
        <dbReference type="Rhea" id="RHEA:29091"/>
        <dbReference type="Rhea" id="RHEA-COMP:9565"/>
        <dbReference type="Rhea" id="RHEA-COMP:9566"/>
        <dbReference type="ChEBI" id="CHEBI:15378"/>
        <dbReference type="ChEBI" id="CHEBI:16389"/>
        <dbReference type="ChEBI" id="CHEBI:17976"/>
        <dbReference type="ChEBI" id="CHEBI:57540"/>
        <dbReference type="ChEBI" id="CHEBI:57945"/>
        <dbReference type="EC" id="7.1.1.2"/>
    </reaction>
</comment>
<dbReference type="PRINTS" id="PR01435">
    <property type="entry name" value="NPOXDRDTASE5"/>
</dbReference>
<keyword evidence="5 17" id="KW-0813">Transport</keyword>
<evidence type="ECO:0000256" key="11">
    <source>
        <dbReference type="ARBA" id="ARBA00022989"/>
    </source>
</evidence>
<dbReference type="AlphaFoldDB" id="A0A2Z6FB42"/>
<feature type="transmembrane region" description="Helical" evidence="17">
    <location>
        <begin position="315"/>
        <end position="336"/>
    </location>
</feature>
<dbReference type="PRINTS" id="PR01434">
    <property type="entry name" value="NADHDHGNASE5"/>
</dbReference>
<feature type="transmembrane region" description="Helical" evidence="17">
    <location>
        <begin position="72"/>
        <end position="98"/>
    </location>
</feature>
<dbReference type="GO" id="GO:0042773">
    <property type="term" value="P:ATP synthesis coupled electron transport"/>
    <property type="evidence" value="ECO:0007669"/>
    <property type="project" value="InterPro"/>
</dbReference>
<comment type="subcellular location">
    <subcellularLocation>
        <location evidence="1">Mitochondrion inner membrane</location>
        <topology evidence="1">Multi-pass membrane protein</topology>
    </subcellularLocation>
</comment>
<evidence type="ECO:0000256" key="2">
    <source>
        <dbReference type="ARBA" id="ARBA00008200"/>
    </source>
</evidence>
<feature type="transmembrane region" description="Helical" evidence="17">
    <location>
        <begin position="283"/>
        <end position="308"/>
    </location>
</feature>
<keyword evidence="13 17" id="KW-0830">Ubiquinone</keyword>
<feature type="transmembrane region" description="Helical" evidence="17">
    <location>
        <begin position="134"/>
        <end position="155"/>
    </location>
</feature>
<keyword evidence="11 17" id="KW-1133">Transmembrane helix</keyword>
<evidence type="ECO:0000256" key="5">
    <source>
        <dbReference type="ARBA" id="ARBA00022448"/>
    </source>
</evidence>
<feature type="transmembrane region" description="Helical" evidence="17">
    <location>
        <begin position="423"/>
        <end position="447"/>
    </location>
</feature>
<feature type="transmembrane region" description="Helical" evidence="17">
    <location>
        <begin position="379"/>
        <end position="403"/>
    </location>
</feature>
<dbReference type="GO" id="GO:0015990">
    <property type="term" value="P:electron transport coupled proton transport"/>
    <property type="evidence" value="ECO:0007669"/>
    <property type="project" value="TreeGrafter"/>
</dbReference>
<dbReference type="NCBIfam" id="TIGR01974">
    <property type="entry name" value="NDH_I_L"/>
    <property type="match status" value="1"/>
</dbReference>
<proteinExistence type="inferred from homology"/>
<keyword evidence="12 17" id="KW-0520">NAD</keyword>
<protein>
    <recommendedName>
        <fullName evidence="4 17">NADH-ubiquinone oxidoreductase chain 5</fullName>
        <ecNumber evidence="3 17">7.1.1.2</ecNumber>
    </recommendedName>
</protein>
<geneLocation type="mitochondrion" evidence="21"/>
<dbReference type="PANTHER" id="PTHR42829:SF2">
    <property type="entry name" value="NADH-UBIQUINONE OXIDOREDUCTASE CHAIN 5"/>
    <property type="match status" value="1"/>
</dbReference>
<dbReference type="EMBL" id="AP018695">
    <property type="protein sequence ID" value="BBE20955.1"/>
    <property type="molecule type" value="Genomic_DNA"/>
</dbReference>
<keyword evidence="15 17" id="KW-0472">Membrane</keyword>
<feature type="domain" description="NADH dehydrogenase subunit 5 C-terminal" evidence="20">
    <location>
        <begin position="486"/>
        <end position="672"/>
    </location>
</feature>
<evidence type="ECO:0000259" key="20">
    <source>
        <dbReference type="Pfam" id="PF06455"/>
    </source>
</evidence>
<evidence type="ECO:0000256" key="14">
    <source>
        <dbReference type="ARBA" id="ARBA00023128"/>
    </source>
</evidence>
<comment type="similarity">
    <text evidence="2 17">Belongs to the complex I subunit 5 family.</text>
</comment>
<dbReference type="PANTHER" id="PTHR42829">
    <property type="entry name" value="NADH-UBIQUINONE OXIDOREDUCTASE CHAIN 5"/>
    <property type="match status" value="1"/>
</dbReference>
<feature type="transmembrane region" description="Helical" evidence="17">
    <location>
        <begin position="176"/>
        <end position="197"/>
    </location>
</feature>
<feature type="transmembrane region" description="Helical" evidence="17">
    <location>
        <begin position="553"/>
        <end position="575"/>
    </location>
</feature>
<dbReference type="InterPro" id="IPR018393">
    <property type="entry name" value="NADHpl_OxRdtase_5_subgr"/>
</dbReference>
<evidence type="ECO:0000256" key="4">
    <source>
        <dbReference type="ARBA" id="ARBA00021096"/>
    </source>
</evidence>
<evidence type="ECO:0000256" key="3">
    <source>
        <dbReference type="ARBA" id="ARBA00012944"/>
    </source>
</evidence>
<evidence type="ECO:0000256" key="15">
    <source>
        <dbReference type="ARBA" id="ARBA00023136"/>
    </source>
</evidence>
<dbReference type="Pfam" id="PF06455">
    <property type="entry name" value="NADH5_C"/>
    <property type="match status" value="1"/>
</dbReference>
<evidence type="ECO:0000256" key="12">
    <source>
        <dbReference type="ARBA" id="ARBA00023027"/>
    </source>
</evidence>
<evidence type="ECO:0000256" key="7">
    <source>
        <dbReference type="ARBA" id="ARBA00022692"/>
    </source>
</evidence>
<organism evidence="21">
    <name type="scientific">Ulva ohnoi</name>
    <dbReference type="NCBI Taxonomy" id="240864"/>
    <lineage>
        <taxon>Eukaryota</taxon>
        <taxon>Viridiplantae</taxon>
        <taxon>Chlorophyta</taxon>
        <taxon>core chlorophytes</taxon>
        <taxon>Ulvophyceae</taxon>
        <taxon>OUU clade</taxon>
        <taxon>Ulvales</taxon>
        <taxon>Ulvaceae</taxon>
        <taxon>Ulva</taxon>
    </lineage>
</organism>
<evidence type="ECO:0000256" key="16">
    <source>
        <dbReference type="ARBA" id="ARBA00049551"/>
    </source>
</evidence>
<feature type="domain" description="NADH-Ubiquinone oxidoreductase (complex I) chain 5 N-terminal" evidence="19">
    <location>
        <begin position="65"/>
        <end position="113"/>
    </location>
</feature>
<dbReference type="InterPro" id="IPR001516">
    <property type="entry name" value="Proton_antipo_N"/>
</dbReference>
<evidence type="ECO:0000256" key="13">
    <source>
        <dbReference type="ARBA" id="ARBA00023075"/>
    </source>
</evidence>
<name>A0A2Z6FB42_9CHLO</name>
<evidence type="ECO:0000256" key="6">
    <source>
        <dbReference type="ARBA" id="ARBA00022660"/>
    </source>
</evidence>
<sequence length="697" mass="77973">MYLALLTLPLITFVCIALFGRFIGPRGTIVLSLISSISSALISFIIFYEVALCRCPCQITYASYFHSGLFDANWGFLFDTLTAVMCVVVTLVSCLVVLYSCSYMIEDPHFIRFISYLKLFTVAMLMLVTADNYIQLFVGWEGVGLASFLLISFWFTRLQASKAAIQAMLLNRVGDIALALGIICLFFCYKTTCYQSLFTCVTDFYNLAALQIGGYTSIQWSLLDFSCILLFIGAMGKSGQFGLHAWLPNAMNAPTPVSALLHAATMVTAGVFLLARTSPLLEFAPYATVLIAVIGAITTIFAGTIGLAQNDFKSIIAYSTCSQLGYMVTICGLSNYNVGIFHLFNHAFFKALLFLTAGAVIHALANEQDVRKFAGLQQILIFSYTALLIGTLALVGTPFLTGFYSKDVILELAYARYSVAAHFSYLLTCFSVFTTSYYSFRLLFLCFHTNISSLKESYNQHLQARKNNLPNISKFEYKSKYTNIYKQYANAHDADWVMGLVLFILAIGSIYAGWFFKPMFIGLGSDFWNNSIFIKPNNGVMIEAEFLPQFIKVLPLVLTISGALIAYLFSIIWVYEAYQIASNHLSNVYLFLNQRWFYDKLLNELVAYNGYKIGFDFVKVFDKGLLELLPMFGLGLPKFLKSVYIKLGATQSGLIYHYATIMIIAAMCGLTMLCFTNIVLFIDFRIFVLMVSCLLII</sequence>
<accession>A0A2Z6FB42</accession>
<evidence type="ECO:0000313" key="21">
    <source>
        <dbReference type="EMBL" id="BBE20955.1"/>
    </source>
</evidence>
<feature type="transmembrane region" description="Helical" evidence="17">
    <location>
        <begin position="30"/>
        <end position="52"/>
    </location>
</feature>
<feature type="transmembrane region" description="Helical" evidence="17">
    <location>
        <begin position="348"/>
        <end position="367"/>
    </location>
</feature>
<dbReference type="Pfam" id="PF00662">
    <property type="entry name" value="Proton_antipo_N"/>
    <property type="match status" value="1"/>
</dbReference>
<dbReference type="InterPro" id="IPR010934">
    <property type="entry name" value="NADH_DH_su5_C"/>
</dbReference>
<reference evidence="21" key="1">
    <citation type="submission" date="2018-05" db="EMBL/GenBank/DDBJ databases">
        <title>The mitochondrial and chloroplast genome sequences of Ulva ohnoi, a green-tide-forming macroalga in the southern coast regions of Japan.</title>
        <authorList>
            <person name="Suzuki S."/>
            <person name="Yamaguchi H."/>
            <person name="Hiraoka M."/>
            <person name="Kawachi M."/>
        </authorList>
    </citation>
    <scope>NUCLEOTIDE SEQUENCE</scope>
    <source>
        <strain evidence="21">KU-3321</strain>
    </source>
</reference>
<gene>
    <name evidence="21" type="primary">nad5</name>
</gene>
<dbReference type="GO" id="GO:0005743">
    <property type="term" value="C:mitochondrial inner membrane"/>
    <property type="evidence" value="ECO:0007669"/>
    <property type="project" value="UniProtKB-SubCell"/>
</dbReference>
<feature type="domain" description="NADH:quinone oxidoreductase/Mrp antiporter transmembrane" evidence="18">
    <location>
        <begin position="130"/>
        <end position="424"/>
    </location>
</feature>
<evidence type="ECO:0000256" key="8">
    <source>
        <dbReference type="ARBA" id="ARBA00022792"/>
    </source>
</evidence>
<dbReference type="GO" id="GO:0008137">
    <property type="term" value="F:NADH dehydrogenase (ubiquinone) activity"/>
    <property type="evidence" value="ECO:0007669"/>
    <property type="project" value="UniProtKB-EC"/>
</dbReference>
<dbReference type="Pfam" id="PF00361">
    <property type="entry name" value="Proton_antipo_M"/>
    <property type="match status" value="1"/>
</dbReference>
<feature type="transmembrane region" description="Helical" evidence="17">
    <location>
        <begin position="6"/>
        <end position="23"/>
    </location>
</feature>
<dbReference type="InterPro" id="IPR003945">
    <property type="entry name" value="NU5C-like"/>
</dbReference>
<dbReference type="EC" id="7.1.1.2" evidence="3 17"/>
<feature type="transmembrane region" description="Helical" evidence="17">
    <location>
        <begin position="257"/>
        <end position="277"/>
    </location>
</feature>
<feature type="transmembrane region" description="Helical" evidence="17">
    <location>
        <begin position="110"/>
        <end position="128"/>
    </location>
</feature>
<keyword evidence="14 17" id="KW-0496">Mitochondrion</keyword>
<evidence type="ECO:0000259" key="18">
    <source>
        <dbReference type="Pfam" id="PF00361"/>
    </source>
</evidence>
<evidence type="ECO:0000259" key="19">
    <source>
        <dbReference type="Pfam" id="PF00662"/>
    </source>
</evidence>
<keyword evidence="6" id="KW-0679">Respiratory chain</keyword>
<keyword evidence="10" id="KW-0249">Electron transport</keyword>
<feature type="transmembrane region" description="Helical" evidence="17">
    <location>
        <begin position="496"/>
        <end position="516"/>
    </location>
</feature>
<dbReference type="GO" id="GO:0003954">
    <property type="term" value="F:NADH dehydrogenase activity"/>
    <property type="evidence" value="ECO:0007669"/>
    <property type="project" value="TreeGrafter"/>
</dbReference>
<keyword evidence="7 17" id="KW-0812">Transmembrane</keyword>
<comment type="function">
    <text evidence="17">Core subunit of the mitochondrial membrane respiratory chain NADH dehydrogenase (Complex I) which catalyzes electron transfer from NADH through the respiratory chain, using ubiquinone as an electron acceptor. Essential for the catalytic activity and assembly of complex I.</text>
</comment>
<dbReference type="InterPro" id="IPR001750">
    <property type="entry name" value="ND/Mrp_TM"/>
</dbReference>
<evidence type="ECO:0000256" key="1">
    <source>
        <dbReference type="ARBA" id="ARBA00004448"/>
    </source>
</evidence>
<feature type="transmembrane region" description="Helical" evidence="17">
    <location>
        <begin position="654"/>
        <end position="672"/>
    </location>
</feature>
<evidence type="ECO:0000256" key="17">
    <source>
        <dbReference type="RuleBase" id="RU003404"/>
    </source>
</evidence>
<evidence type="ECO:0000256" key="10">
    <source>
        <dbReference type="ARBA" id="ARBA00022982"/>
    </source>
</evidence>
<keyword evidence="9" id="KW-1278">Translocase</keyword>
<keyword evidence="8" id="KW-0999">Mitochondrion inner membrane</keyword>